<dbReference type="Gene3D" id="3.10.450.30">
    <property type="entry name" value="Microbial ribonucleases"/>
    <property type="match status" value="1"/>
</dbReference>
<reference evidence="6" key="1">
    <citation type="journal article" date="2019" name="Int. J. Syst. Evol. Microbiol.">
        <title>The Global Catalogue of Microorganisms (GCM) 10K type strain sequencing project: providing services to taxonomists for standard genome sequencing and annotation.</title>
        <authorList>
            <consortium name="The Broad Institute Genomics Platform"/>
            <consortium name="The Broad Institute Genome Sequencing Center for Infectious Disease"/>
            <person name="Wu L."/>
            <person name="Ma J."/>
        </authorList>
    </citation>
    <scope>NUCLEOTIDE SEQUENCE [LARGE SCALE GENOMIC DNA]</scope>
    <source>
        <strain evidence="6">JCM 13002</strain>
    </source>
</reference>
<keyword evidence="4" id="KW-0732">Signal</keyword>
<evidence type="ECO:0000256" key="4">
    <source>
        <dbReference type="SAM" id="SignalP"/>
    </source>
</evidence>
<dbReference type="Proteomes" id="UP001499987">
    <property type="component" value="Unassembled WGS sequence"/>
</dbReference>
<comment type="caution">
    <text evidence="5">The sequence shown here is derived from an EMBL/GenBank/DDBJ whole genome shotgun (WGS) entry which is preliminary data.</text>
</comment>
<evidence type="ECO:0000256" key="2">
    <source>
        <dbReference type="ARBA" id="ARBA00022801"/>
    </source>
</evidence>
<dbReference type="InterPro" id="IPR000026">
    <property type="entry name" value="N1-like"/>
</dbReference>
<keyword evidence="6" id="KW-1185">Reference proteome</keyword>
<proteinExistence type="predicted"/>
<feature type="region of interest" description="Disordered" evidence="3">
    <location>
        <begin position="29"/>
        <end position="82"/>
    </location>
</feature>
<dbReference type="Pfam" id="PF00545">
    <property type="entry name" value="Ribonuclease"/>
    <property type="match status" value="1"/>
</dbReference>
<evidence type="ECO:0000256" key="1">
    <source>
        <dbReference type="ARBA" id="ARBA00022722"/>
    </source>
</evidence>
<gene>
    <name evidence="5" type="ORF">GCM10009663_14430</name>
</gene>
<accession>A0ABP4DWT0</accession>
<dbReference type="SUPFAM" id="SSF53933">
    <property type="entry name" value="Microbial ribonucleases"/>
    <property type="match status" value="1"/>
</dbReference>
<dbReference type="EMBL" id="BAAALD010000009">
    <property type="protein sequence ID" value="GAA1074690.1"/>
    <property type="molecule type" value="Genomic_DNA"/>
</dbReference>
<keyword evidence="2" id="KW-0378">Hydrolase</keyword>
<dbReference type="InterPro" id="IPR016191">
    <property type="entry name" value="Ribonuclease/ribotoxin"/>
</dbReference>
<feature type="signal peptide" evidence="4">
    <location>
        <begin position="1"/>
        <end position="25"/>
    </location>
</feature>
<feature type="chain" id="PRO_5047318642" evidence="4">
    <location>
        <begin position="26"/>
        <end position="180"/>
    </location>
</feature>
<evidence type="ECO:0000313" key="6">
    <source>
        <dbReference type="Proteomes" id="UP001499987"/>
    </source>
</evidence>
<sequence length="180" mass="19057">MTSRNHVIVVAVLLVFAIVAAAAYALGDRTGSTRNPTTGPTPGGTAAGSSPTGRTPSAPVSGTVPRTSTPRPTTGGASPVWLPSDPAIADVCRTRLPAQADDTLVVIARGGPYPYRSDGVVFENREGLLPRHTSGYYHEYTVVTPDSDDRGTRRIVTGTAGEQYWTSDHYASFREIDPRC</sequence>
<evidence type="ECO:0000256" key="3">
    <source>
        <dbReference type="SAM" id="MobiDB-lite"/>
    </source>
</evidence>
<dbReference type="RefSeq" id="WP_425555092.1">
    <property type="nucleotide sequence ID" value="NZ_BAAALD010000009.1"/>
</dbReference>
<feature type="compositionally biased region" description="Low complexity" evidence="3">
    <location>
        <begin position="29"/>
        <end position="40"/>
    </location>
</feature>
<name>A0ABP4DWT0_9ACTN</name>
<evidence type="ECO:0000313" key="5">
    <source>
        <dbReference type="EMBL" id="GAA1074690.1"/>
    </source>
</evidence>
<protein>
    <submittedName>
        <fullName evidence="5">Uncharacterized protein</fullName>
    </submittedName>
</protein>
<organism evidence="5 6">
    <name type="scientific">Kitasatospora arboriphila</name>
    <dbReference type="NCBI Taxonomy" id="258052"/>
    <lineage>
        <taxon>Bacteria</taxon>
        <taxon>Bacillati</taxon>
        <taxon>Actinomycetota</taxon>
        <taxon>Actinomycetes</taxon>
        <taxon>Kitasatosporales</taxon>
        <taxon>Streptomycetaceae</taxon>
        <taxon>Kitasatospora</taxon>
    </lineage>
</organism>
<feature type="compositionally biased region" description="Low complexity" evidence="3">
    <location>
        <begin position="47"/>
        <end position="79"/>
    </location>
</feature>
<keyword evidence="1" id="KW-0540">Nuclease</keyword>